<feature type="region of interest" description="Disordered" evidence="1">
    <location>
        <begin position="74"/>
        <end position="93"/>
    </location>
</feature>
<evidence type="ECO:0000313" key="2">
    <source>
        <dbReference type="EMBL" id="KDQ21720.1"/>
    </source>
</evidence>
<protein>
    <submittedName>
        <fullName evidence="2">Uncharacterized protein</fullName>
    </submittedName>
</protein>
<organism evidence="2 3">
    <name type="scientific">Botryobasidium botryosum (strain FD-172 SS1)</name>
    <dbReference type="NCBI Taxonomy" id="930990"/>
    <lineage>
        <taxon>Eukaryota</taxon>
        <taxon>Fungi</taxon>
        <taxon>Dikarya</taxon>
        <taxon>Basidiomycota</taxon>
        <taxon>Agaricomycotina</taxon>
        <taxon>Agaricomycetes</taxon>
        <taxon>Cantharellales</taxon>
        <taxon>Botryobasidiaceae</taxon>
        <taxon>Botryobasidium</taxon>
    </lineage>
</organism>
<dbReference type="HOGENOM" id="CLU_2084462_0_0_1"/>
<dbReference type="AlphaFoldDB" id="A0A067N419"/>
<evidence type="ECO:0000256" key="1">
    <source>
        <dbReference type="SAM" id="MobiDB-lite"/>
    </source>
</evidence>
<dbReference type="InParanoid" id="A0A067N419"/>
<accession>A0A067N419</accession>
<keyword evidence="3" id="KW-1185">Reference proteome</keyword>
<sequence>MIMMTLSGRPTSEPRRSRDSFQVSIFTQRYRKAENFKSSLRLHLLARHPRSSRATPPLGRGGLAIGDRCDDFTPSRLISPQNPKAKPHAQSSLHRAVMEKLKVQGALRDLRKDPSLG</sequence>
<proteinExistence type="predicted"/>
<reference evidence="3" key="1">
    <citation type="journal article" date="2014" name="Proc. Natl. Acad. Sci. U.S.A.">
        <title>Extensive sampling of basidiomycete genomes demonstrates inadequacy of the white-rot/brown-rot paradigm for wood decay fungi.</title>
        <authorList>
            <person name="Riley R."/>
            <person name="Salamov A.A."/>
            <person name="Brown D.W."/>
            <person name="Nagy L.G."/>
            <person name="Floudas D."/>
            <person name="Held B.W."/>
            <person name="Levasseur A."/>
            <person name="Lombard V."/>
            <person name="Morin E."/>
            <person name="Otillar R."/>
            <person name="Lindquist E.A."/>
            <person name="Sun H."/>
            <person name="LaButti K.M."/>
            <person name="Schmutz J."/>
            <person name="Jabbour D."/>
            <person name="Luo H."/>
            <person name="Baker S.E."/>
            <person name="Pisabarro A.G."/>
            <person name="Walton J.D."/>
            <person name="Blanchette R.A."/>
            <person name="Henrissat B."/>
            <person name="Martin F."/>
            <person name="Cullen D."/>
            <person name="Hibbett D.S."/>
            <person name="Grigoriev I.V."/>
        </authorList>
    </citation>
    <scope>NUCLEOTIDE SEQUENCE [LARGE SCALE GENOMIC DNA]</scope>
    <source>
        <strain evidence="3">FD-172 SS1</strain>
    </source>
</reference>
<dbReference type="EMBL" id="KL198016">
    <property type="protein sequence ID" value="KDQ21720.1"/>
    <property type="molecule type" value="Genomic_DNA"/>
</dbReference>
<gene>
    <name evidence="2" type="ORF">BOTBODRAFT_211825</name>
</gene>
<name>A0A067N419_BOTB1</name>
<evidence type="ECO:0000313" key="3">
    <source>
        <dbReference type="Proteomes" id="UP000027195"/>
    </source>
</evidence>
<dbReference type="Proteomes" id="UP000027195">
    <property type="component" value="Unassembled WGS sequence"/>
</dbReference>